<dbReference type="InterPro" id="IPR050172">
    <property type="entry name" value="SsuD_RutA_monooxygenase"/>
</dbReference>
<organism evidence="7 8">
    <name type="scientific">Georgenia soli</name>
    <dbReference type="NCBI Taxonomy" id="638953"/>
    <lineage>
        <taxon>Bacteria</taxon>
        <taxon>Bacillati</taxon>
        <taxon>Actinomycetota</taxon>
        <taxon>Actinomycetes</taxon>
        <taxon>Micrococcales</taxon>
        <taxon>Bogoriellaceae</taxon>
        <taxon>Georgenia</taxon>
    </lineage>
</organism>
<dbReference type="SUPFAM" id="SSF51679">
    <property type="entry name" value="Bacterial luciferase-like"/>
    <property type="match status" value="1"/>
</dbReference>
<reference evidence="7 8" key="1">
    <citation type="submission" date="2017-10" db="EMBL/GenBank/DDBJ databases">
        <title>Sequencing the genomes of 1000 actinobacteria strains.</title>
        <authorList>
            <person name="Klenk H.-P."/>
        </authorList>
    </citation>
    <scope>NUCLEOTIDE SEQUENCE [LARGE SCALE GENOMIC DNA]</scope>
    <source>
        <strain evidence="7 8">DSM 21838</strain>
    </source>
</reference>
<dbReference type="GO" id="GO:0008726">
    <property type="term" value="F:alkanesulfonate monooxygenase activity"/>
    <property type="evidence" value="ECO:0007669"/>
    <property type="project" value="TreeGrafter"/>
</dbReference>
<keyword evidence="3" id="KW-0560">Oxidoreductase</keyword>
<comment type="caution">
    <text evidence="7">The sequence shown here is derived from an EMBL/GenBank/DDBJ whole genome shotgun (WGS) entry which is preliminary data.</text>
</comment>
<dbReference type="PANTHER" id="PTHR42847:SF4">
    <property type="entry name" value="ALKANESULFONATE MONOOXYGENASE-RELATED"/>
    <property type="match status" value="1"/>
</dbReference>
<dbReference type="PANTHER" id="PTHR42847">
    <property type="entry name" value="ALKANESULFONATE MONOOXYGENASE"/>
    <property type="match status" value="1"/>
</dbReference>
<keyword evidence="2" id="KW-0288">FMN</keyword>
<dbReference type="Proteomes" id="UP000222106">
    <property type="component" value="Unassembled WGS sequence"/>
</dbReference>
<feature type="region of interest" description="Disordered" evidence="5">
    <location>
        <begin position="296"/>
        <end position="316"/>
    </location>
</feature>
<accession>A0A2A9ELD9</accession>
<evidence type="ECO:0000256" key="5">
    <source>
        <dbReference type="SAM" id="MobiDB-lite"/>
    </source>
</evidence>
<keyword evidence="8" id="KW-1185">Reference proteome</keyword>
<dbReference type="OrthoDB" id="9775082at2"/>
<protein>
    <submittedName>
        <fullName evidence="7">Luciferase-like monooxygenase</fullName>
    </submittedName>
</protein>
<evidence type="ECO:0000256" key="4">
    <source>
        <dbReference type="ARBA" id="ARBA00023033"/>
    </source>
</evidence>
<keyword evidence="1" id="KW-0285">Flavoprotein</keyword>
<dbReference type="InterPro" id="IPR036661">
    <property type="entry name" value="Luciferase-like_sf"/>
</dbReference>
<evidence type="ECO:0000256" key="1">
    <source>
        <dbReference type="ARBA" id="ARBA00022630"/>
    </source>
</evidence>
<evidence type="ECO:0000256" key="2">
    <source>
        <dbReference type="ARBA" id="ARBA00022643"/>
    </source>
</evidence>
<dbReference type="Pfam" id="PF00296">
    <property type="entry name" value="Bac_luciferase"/>
    <property type="match status" value="1"/>
</dbReference>
<evidence type="ECO:0000256" key="3">
    <source>
        <dbReference type="ARBA" id="ARBA00023002"/>
    </source>
</evidence>
<dbReference type="GO" id="GO:0046306">
    <property type="term" value="P:alkanesulfonate catabolic process"/>
    <property type="evidence" value="ECO:0007669"/>
    <property type="project" value="TreeGrafter"/>
</dbReference>
<dbReference type="RefSeq" id="WP_098483531.1">
    <property type="nucleotide sequence ID" value="NZ_PDJI01000004.1"/>
</dbReference>
<evidence type="ECO:0000259" key="6">
    <source>
        <dbReference type="Pfam" id="PF00296"/>
    </source>
</evidence>
<dbReference type="InterPro" id="IPR011251">
    <property type="entry name" value="Luciferase-like_dom"/>
</dbReference>
<evidence type="ECO:0000313" key="7">
    <source>
        <dbReference type="EMBL" id="PFG39416.1"/>
    </source>
</evidence>
<keyword evidence="4 7" id="KW-0503">Monooxygenase</keyword>
<feature type="compositionally biased region" description="Low complexity" evidence="5">
    <location>
        <begin position="304"/>
        <end position="316"/>
    </location>
</feature>
<name>A0A2A9ELD9_9MICO</name>
<sequence length="316" mass="33290">MTDYGHDLIFGSFITPTSAAPQRPVALAQASEAAGLDLVTFQDHPYQPAFLDTWTLLSYAAARTERIHLSANVVNLPLRPPAVLARAAASLDLLSGGRLELALGAGSFWDAVEAMGGRRLSAGQAVDATSEAIDVIRGIWDTSTRERLVVNGTYHRLDGAKRGPAPAHDIPIWLGALKPRMLRLIGRKADGWLPSLPYLRSLTALADGNATIDEAAAKAGRDPRAVRRLLNVGGQFTTQESDRLLVGPPRQWAEQLAALTLQHGVSGYILMGDDEGTLALLGQEVAPAVRELVAAERGGPGTPPGAVAAATAGPKA</sequence>
<feature type="domain" description="Luciferase-like" evidence="6">
    <location>
        <begin position="19"/>
        <end position="230"/>
    </location>
</feature>
<dbReference type="Gene3D" id="3.20.20.30">
    <property type="entry name" value="Luciferase-like domain"/>
    <property type="match status" value="1"/>
</dbReference>
<proteinExistence type="predicted"/>
<dbReference type="EMBL" id="PDJI01000004">
    <property type="protein sequence ID" value="PFG39416.1"/>
    <property type="molecule type" value="Genomic_DNA"/>
</dbReference>
<dbReference type="AlphaFoldDB" id="A0A2A9ELD9"/>
<evidence type="ECO:0000313" key="8">
    <source>
        <dbReference type="Proteomes" id="UP000222106"/>
    </source>
</evidence>
<gene>
    <name evidence="7" type="ORF">ATJ97_1922</name>
</gene>